<organism evidence="3 4">
    <name type="scientific">Penicillium canescens</name>
    <dbReference type="NCBI Taxonomy" id="5083"/>
    <lineage>
        <taxon>Eukaryota</taxon>
        <taxon>Fungi</taxon>
        <taxon>Dikarya</taxon>
        <taxon>Ascomycota</taxon>
        <taxon>Pezizomycotina</taxon>
        <taxon>Eurotiomycetes</taxon>
        <taxon>Eurotiomycetidae</taxon>
        <taxon>Eurotiales</taxon>
        <taxon>Aspergillaceae</taxon>
        <taxon>Penicillium</taxon>
    </lineage>
</organism>
<gene>
    <name evidence="3" type="ORF">N7460_008362</name>
</gene>
<evidence type="ECO:0000313" key="4">
    <source>
        <dbReference type="Proteomes" id="UP001219568"/>
    </source>
</evidence>
<dbReference type="InterPro" id="IPR021264">
    <property type="entry name" value="AFUB_079030/YDR124W-like"/>
</dbReference>
<keyword evidence="4" id="KW-1185">Reference proteome</keyword>
<dbReference type="Proteomes" id="UP001219568">
    <property type="component" value="Unassembled WGS sequence"/>
</dbReference>
<evidence type="ECO:0000313" key="3">
    <source>
        <dbReference type="EMBL" id="KAJ6038591.1"/>
    </source>
</evidence>
<proteinExistence type="predicted"/>
<reference evidence="3" key="2">
    <citation type="submission" date="2023-01" db="EMBL/GenBank/DDBJ databases">
        <authorList>
            <person name="Petersen C."/>
        </authorList>
    </citation>
    <scope>NUCLEOTIDE SEQUENCE</scope>
    <source>
        <strain evidence="3">IBT 15450</strain>
    </source>
</reference>
<feature type="domain" description="Subtelomeric hrmA-associated cluster protein AFUB-079030/YDR124W-like helical bundle" evidence="2">
    <location>
        <begin position="482"/>
        <end position="596"/>
    </location>
</feature>
<comment type="caution">
    <text evidence="3">The sequence shown here is derived from an EMBL/GenBank/DDBJ whole genome shotgun (WGS) entry which is preliminary data.</text>
</comment>
<evidence type="ECO:0000259" key="2">
    <source>
        <dbReference type="Pfam" id="PF11001"/>
    </source>
</evidence>
<dbReference type="EMBL" id="JAQJZL010000009">
    <property type="protein sequence ID" value="KAJ6038591.1"/>
    <property type="molecule type" value="Genomic_DNA"/>
</dbReference>
<dbReference type="PANTHER" id="PTHR36102">
    <property type="entry name" value="CHROMOSOME 10, WHOLE GENOME SHOTGUN SEQUENCE"/>
    <property type="match status" value="1"/>
</dbReference>
<accession>A0AAD6I9R7</accession>
<name>A0AAD6I9R7_PENCN</name>
<feature type="domain" description="Subtelomeric hrmA-associated cluster protein AFUB-079030/YDR124W-like helical bundle" evidence="2">
    <location>
        <begin position="179"/>
        <end position="312"/>
    </location>
</feature>
<dbReference type="PANTHER" id="PTHR36102:SF1">
    <property type="entry name" value="YDR124W-LIKE HELICAL BUNDLE DOMAIN-CONTAINING PROTEIN"/>
    <property type="match status" value="1"/>
</dbReference>
<dbReference type="AlphaFoldDB" id="A0AAD6I9R7"/>
<reference evidence="3" key="1">
    <citation type="journal article" date="2023" name="IMA Fungus">
        <title>Comparative genomic study of the Penicillium genus elucidates a diverse pangenome and 15 lateral gene transfer events.</title>
        <authorList>
            <person name="Petersen C."/>
            <person name="Sorensen T."/>
            <person name="Nielsen M.R."/>
            <person name="Sondergaard T.E."/>
            <person name="Sorensen J.L."/>
            <person name="Fitzpatrick D.A."/>
            <person name="Frisvad J.C."/>
            <person name="Nielsen K.L."/>
        </authorList>
    </citation>
    <scope>NUCLEOTIDE SEQUENCE</scope>
    <source>
        <strain evidence="3">IBT 15450</strain>
    </source>
</reference>
<evidence type="ECO:0000256" key="1">
    <source>
        <dbReference type="SAM" id="MobiDB-lite"/>
    </source>
</evidence>
<dbReference type="InterPro" id="IPR047092">
    <property type="entry name" value="AFUB_07903/YDR124W-like_hel"/>
</dbReference>
<feature type="compositionally biased region" description="Polar residues" evidence="1">
    <location>
        <begin position="331"/>
        <end position="348"/>
    </location>
</feature>
<feature type="region of interest" description="Disordered" evidence="1">
    <location>
        <begin position="331"/>
        <end position="360"/>
    </location>
</feature>
<protein>
    <recommendedName>
        <fullName evidence="2">Subtelomeric hrmA-associated cluster protein AFUB-079030/YDR124W-like helical bundle domain-containing protein</fullName>
    </recommendedName>
</protein>
<sequence>MDSDSIQPVFDVNDKSIDPCFMAQATIPADTRLDKLTYTYFVLIYIDADGTVRLQVSQSIANNWPAVQSARLIDEFLRVVMKHGMLVSPKRAMTMIANTFHSLQVAQVPYTGTNLGIKGQIKGHMRNPVAAEAPFQRTVWPFYNQSKFRLPTELLSLNLKDDCNNSSNMNNDKRAMISVNNRDHLTLYYTEAFESLQQRNCRILAKAYIKLVEPRKQVNYPYNGRKIVSGATRQFDPQVTKPPWWPSGVSYREPDHLPKVERIRLLVHILRELRISHGISVAKLQEADQPIRSQIFPPERLQILDELYQVRQQEEQILMRTNDEQTIAWNSSANLPKSAGTDASTTDGSGDISPINPATVREPEPFIGCPRYVSTVDAPDGEFSTDSSLSHNARPSQIADIKPEQQIIEHQSNFDSLCVSTRVLKRKCDFFETYPVNARPTRLAHDSPPTPSASQPVYGTPYYLQYPEAFLTGSSFTDLSPDSTVKAIAKSHVKLVEPRKQVLYPYNGRRVISGVSQPLDPELTKPGWWPVGALHREPDHLLKPDRLRLLVHILCELKDTHGIIVDKLRSASQDVRRQVAPANRLEILDEIYFVRQVEEQFLDGEIHANTLI</sequence>
<dbReference type="Pfam" id="PF11001">
    <property type="entry name" value="AFUB_07903_YDR124W_hel"/>
    <property type="match status" value="2"/>
</dbReference>